<dbReference type="FunFam" id="2.70.150.10:FF:000001">
    <property type="entry name" value="Calcium-transporting ATPase"/>
    <property type="match status" value="1"/>
</dbReference>
<organism evidence="4">
    <name type="scientific">Gongylonema pulchrum</name>
    <dbReference type="NCBI Taxonomy" id="637853"/>
    <lineage>
        <taxon>Eukaryota</taxon>
        <taxon>Metazoa</taxon>
        <taxon>Ecdysozoa</taxon>
        <taxon>Nematoda</taxon>
        <taxon>Chromadorea</taxon>
        <taxon>Rhabditida</taxon>
        <taxon>Spirurina</taxon>
        <taxon>Spiruromorpha</taxon>
        <taxon>Spiruroidea</taxon>
        <taxon>Gongylonematidae</taxon>
        <taxon>Gongylonema</taxon>
    </lineage>
</organism>
<protein>
    <submittedName>
        <fullName evidence="4">Cation_ATPase_N domain-containing protein</fullName>
    </submittedName>
</protein>
<dbReference type="Pfam" id="PF00122">
    <property type="entry name" value="E1-E2_ATPase"/>
    <property type="match status" value="1"/>
</dbReference>
<dbReference type="PANTHER" id="PTHR24093:SF253">
    <property type="entry name" value="PLASMA MEMBRANE CALCIUM-TRANSPORTING ATPASE MCA-1"/>
    <property type="match status" value="1"/>
</dbReference>
<dbReference type="InterPro" id="IPR059000">
    <property type="entry name" value="ATPase_P-type_domA"/>
</dbReference>
<dbReference type="Gene3D" id="1.20.1110.10">
    <property type="entry name" value="Calcium-transporting ATPase, transmembrane domain"/>
    <property type="match status" value="1"/>
</dbReference>
<dbReference type="SMART" id="SM00831">
    <property type="entry name" value="Cation_ATPase_N"/>
    <property type="match status" value="1"/>
</dbReference>
<dbReference type="Pfam" id="PF00690">
    <property type="entry name" value="Cation_ATPase_N"/>
    <property type="match status" value="1"/>
</dbReference>
<feature type="transmembrane region" description="Helical" evidence="2">
    <location>
        <begin position="108"/>
        <end position="126"/>
    </location>
</feature>
<dbReference type="GO" id="GO:0005388">
    <property type="term" value="F:P-type calcium transporter activity"/>
    <property type="evidence" value="ECO:0007669"/>
    <property type="project" value="TreeGrafter"/>
</dbReference>
<evidence type="ECO:0000313" key="4">
    <source>
        <dbReference type="WBParaSite" id="GPUH_0000030801-mRNA-1"/>
    </source>
</evidence>
<keyword evidence="1" id="KW-0460">Magnesium</keyword>
<dbReference type="SUPFAM" id="SSF81665">
    <property type="entry name" value="Calcium ATPase, transmembrane domain M"/>
    <property type="match status" value="1"/>
</dbReference>
<sequence length="336" mass="36589">LPLKITEAVFHANLNKQASKTDYEFGCTLEELRQLMDTRRAEAVVKLNNDYGGVEELCRKLHVDPAKGISSDAQELAKRRAIFGANTIPAPSSRSFIRLIWEASKDPTLVILLVAGFISLALSFYAPASDQDDEQLSAYVAHSWPSYLNPNVTFNHNTTYSKGSIPHFTHSEMQKDEEHGTAWIEGAAILICVIVVVLVTAINDYSKERQFRGLQEKIETGHKFSVIRSGEPVDVPVADLVVGDVARVKYGDLLPADGFIIQSHDLKVDESPLTGESEHVSKGVDHDPVLLSGTYAMEGSGKMLITAVGVNSQSGIIMALLGRGKLPDNISESSSG</sequence>
<dbReference type="InterPro" id="IPR004014">
    <property type="entry name" value="ATPase_P-typ_cation-transptr_N"/>
</dbReference>
<keyword evidence="2" id="KW-1133">Transmembrane helix</keyword>
<dbReference type="AlphaFoldDB" id="A0A183CV18"/>
<feature type="domain" description="Cation-transporting P-type ATPase N-terminal" evidence="3">
    <location>
        <begin position="50"/>
        <end position="124"/>
    </location>
</feature>
<dbReference type="Gene3D" id="2.70.150.10">
    <property type="entry name" value="Calcium-transporting ATPase, cytoplasmic transduction domain A"/>
    <property type="match status" value="1"/>
</dbReference>
<dbReference type="InterPro" id="IPR023298">
    <property type="entry name" value="ATPase_P-typ_TM_dom_sf"/>
</dbReference>
<feature type="transmembrane region" description="Helical" evidence="2">
    <location>
        <begin position="182"/>
        <end position="202"/>
    </location>
</feature>
<keyword evidence="2" id="KW-0472">Membrane</keyword>
<dbReference type="GO" id="GO:0005886">
    <property type="term" value="C:plasma membrane"/>
    <property type="evidence" value="ECO:0007669"/>
    <property type="project" value="TreeGrafter"/>
</dbReference>
<evidence type="ECO:0000256" key="1">
    <source>
        <dbReference type="ARBA" id="ARBA00022842"/>
    </source>
</evidence>
<evidence type="ECO:0000259" key="3">
    <source>
        <dbReference type="SMART" id="SM00831"/>
    </source>
</evidence>
<dbReference type="PANTHER" id="PTHR24093">
    <property type="entry name" value="CATION TRANSPORTING ATPASE"/>
    <property type="match status" value="1"/>
</dbReference>
<proteinExistence type="predicted"/>
<evidence type="ECO:0000256" key="2">
    <source>
        <dbReference type="SAM" id="Phobius"/>
    </source>
</evidence>
<dbReference type="WBParaSite" id="GPUH_0000030801-mRNA-1">
    <property type="protein sequence ID" value="GPUH_0000030801-mRNA-1"/>
    <property type="gene ID" value="GPUH_0000030801"/>
</dbReference>
<keyword evidence="2" id="KW-0812">Transmembrane</keyword>
<dbReference type="SUPFAM" id="SSF81653">
    <property type="entry name" value="Calcium ATPase, transduction domain A"/>
    <property type="match status" value="1"/>
</dbReference>
<accession>A0A183CV18</accession>
<dbReference type="GO" id="GO:0051480">
    <property type="term" value="P:regulation of cytosolic calcium ion concentration"/>
    <property type="evidence" value="ECO:0007669"/>
    <property type="project" value="TreeGrafter"/>
</dbReference>
<dbReference type="InterPro" id="IPR008250">
    <property type="entry name" value="ATPase_P-typ_transduc_dom_A_sf"/>
</dbReference>
<reference evidence="4" key="1">
    <citation type="submission" date="2016-06" db="UniProtKB">
        <authorList>
            <consortium name="WormBaseParasite"/>
        </authorList>
    </citation>
    <scope>IDENTIFICATION</scope>
</reference>
<name>A0A183CV18_9BILA</name>